<feature type="transmembrane region" description="Helical" evidence="1">
    <location>
        <begin position="89"/>
        <end position="113"/>
    </location>
</feature>
<keyword evidence="3" id="KW-1185">Reference proteome</keyword>
<accession>A0A4U1BDN8</accession>
<name>A0A4U1BDN8_9GAMM</name>
<keyword evidence="1" id="KW-0472">Membrane</keyword>
<feature type="transmembrane region" description="Helical" evidence="1">
    <location>
        <begin position="54"/>
        <end position="77"/>
    </location>
</feature>
<dbReference type="Proteomes" id="UP000305674">
    <property type="component" value="Unassembled WGS sequence"/>
</dbReference>
<keyword evidence="1" id="KW-1133">Transmembrane helix</keyword>
<evidence type="ECO:0000313" key="3">
    <source>
        <dbReference type="Proteomes" id="UP000305674"/>
    </source>
</evidence>
<reference evidence="2 3" key="1">
    <citation type="submission" date="2019-04" db="EMBL/GenBank/DDBJ databases">
        <authorList>
            <person name="Hwang J.C."/>
        </authorList>
    </citation>
    <scope>NUCLEOTIDE SEQUENCE [LARGE SCALE GENOMIC DNA]</scope>
    <source>
        <strain evidence="2 3">IMCC35001</strain>
    </source>
</reference>
<dbReference type="OrthoDB" id="6401468at2"/>
<organism evidence="2 3">
    <name type="scientific">Ferrimonas sediminicola</name>
    <dbReference type="NCBI Taxonomy" id="2569538"/>
    <lineage>
        <taxon>Bacteria</taxon>
        <taxon>Pseudomonadati</taxon>
        <taxon>Pseudomonadota</taxon>
        <taxon>Gammaproteobacteria</taxon>
        <taxon>Alteromonadales</taxon>
        <taxon>Ferrimonadaceae</taxon>
        <taxon>Ferrimonas</taxon>
    </lineage>
</organism>
<sequence>MPREEMDLSRSWLKGWIALIYLPLGIQMMFWMMALGRVDFSLPGSLGAVPMTLVSYYVSTTILLYPAFYLYGLFFSLHQNRCGLAAHKVMLASLIPFLSAAPYLLVGEIGAYFSGH</sequence>
<gene>
    <name evidence="2" type="ORF">FCL40_11200</name>
</gene>
<protein>
    <submittedName>
        <fullName evidence="2">Uncharacterized protein</fullName>
    </submittedName>
</protein>
<dbReference type="RefSeq" id="WP_136853388.1">
    <property type="nucleotide sequence ID" value="NZ_SWCI01000006.1"/>
</dbReference>
<dbReference type="EMBL" id="SWCI01000006">
    <property type="protein sequence ID" value="TKB48711.1"/>
    <property type="molecule type" value="Genomic_DNA"/>
</dbReference>
<evidence type="ECO:0000256" key="1">
    <source>
        <dbReference type="SAM" id="Phobius"/>
    </source>
</evidence>
<comment type="caution">
    <text evidence="2">The sequence shown here is derived from an EMBL/GenBank/DDBJ whole genome shotgun (WGS) entry which is preliminary data.</text>
</comment>
<proteinExistence type="predicted"/>
<dbReference type="AlphaFoldDB" id="A0A4U1BDN8"/>
<feature type="transmembrane region" description="Helical" evidence="1">
    <location>
        <begin position="12"/>
        <end position="34"/>
    </location>
</feature>
<evidence type="ECO:0000313" key="2">
    <source>
        <dbReference type="EMBL" id="TKB48711.1"/>
    </source>
</evidence>
<keyword evidence="1" id="KW-0812">Transmembrane</keyword>